<dbReference type="Pfam" id="PF02082">
    <property type="entry name" value="Rrf2"/>
    <property type="match status" value="1"/>
</dbReference>
<dbReference type="GO" id="GO:0003700">
    <property type="term" value="F:DNA-binding transcription factor activity"/>
    <property type="evidence" value="ECO:0007669"/>
    <property type="project" value="TreeGrafter"/>
</dbReference>
<dbReference type="GO" id="GO:0003677">
    <property type="term" value="F:DNA binding"/>
    <property type="evidence" value="ECO:0007669"/>
    <property type="project" value="UniProtKB-KW"/>
</dbReference>
<dbReference type="PANTHER" id="PTHR33221:SF4">
    <property type="entry name" value="HTH-TYPE TRANSCRIPTIONAL REPRESSOR NSRR"/>
    <property type="match status" value="1"/>
</dbReference>
<dbReference type="GO" id="GO:0005829">
    <property type="term" value="C:cytosol"/>
    <property type="evidence" value="ECO:0007669"/>
    <property type="project" value="TreeGrafter"/>
</dbReference>
<reference evidence="3" key="1">
    <citation type="submission" date="2016-05" db="EMBL/GenBank/DDBJ databases">
        <authorList>
            <person name="Baek K."/>
            <person name="Yang S.-J."/>
        </authorList>
    </citation>
    <scope>NUCLEOTIDE SEQUENCE [LARGE SCALE GENOMIC DNA]</scope>
    <source>
        <strain evidence="3">ST58-10</strain>
    </source>
</reference>
<dbReference type="Proteomes" id="UP000078070">
    <property type="component" value="Chromosome"/>
</dbReference>
<organism evidence="2 3">
    <name type="scientific">Marinobacterium aestuarii</name>
    <dbReference type="NCBI Taxonomy" id="1821621"/>
    <lineage>
        <taxon>Bacteria</taxon>
        <taxon>Pseudomonadati</taxon>
        <taxon>Pseudomonadota</taxon>
        <taxon>Gammaproteobacteria</taxon>
        <taxon>Oceanospirillales</taxon>
        <taxon>Oceanospirillaceae</taxon>
        <taxon>Marinobacterium</taxon>
    </lineage>
</organism>
<dbReference type="KEGG" id="mars:A8C75_09300"/>
<sequence>MQLSRFTDYTLRVLFYVAINNERLSTLHEIADFYQISVEHLRKVVHALSKSGHLKTYRGQNGGLKLNMAPADINLGAIISQTEGTSPLIDCESQPCRLAGICNLQSALAEAQRVFMASLAQYSLADMLNSPQMQQQLISKTG</sequence>
<accession>A0A1A9EYQ1</accession>
<keyword evidence="3" id="KW-1185">Reference proteome</keyword>
<dbReference type="AlphaFoldDB" id="A0A1A9EYQ1"/>
<dbReference type="RefSeq" id="WP_067381135.1">
    <property type="nucleotide sequence ID" value="NZ_CP015839.1"/>
</dbReference>
<dbReference type="PANTHER" id="PTHR33221">
    <property type="entry name" value="WINGED HELIX-TURN-HELIX TRANSCRIPTIONAL REGULATOR, RRF2 FAMILY"/>
    <property type="match status" value="1"/>
</dbReference>
<keyword evidence="1" id="KW-0238">DNA-binding</keyword>
<dbReference type="PROSITE" id="PS51197">
    <property type="entry name" value="HTH_RRF2_2"/>
    <property type="match status" value="1"/>
</dbReference>
<dbReference type="InterPro" id="IPR036390">
    <property type="entry name" value="WH_DNA-bd_sf"/>
</dbReference>
<dbReference type="EMBL" id="CP015839">
    <property type="protein sequence ID" value="ANG62659.1"/>
    <property type="molecule type" value="Genomic_DNA"/>
</dbReference>
<evidence type="ECO:0000256" key="1">
    <source>
        <dbReference type="ARBA" id="ARBA00023125"/>
    </source>
</evidence>
<reference evidence="2 3" key="2">
    <citation type="journal article" date="2018" name="Int. J. Syst. Evol. Microbiol.">
        <title>Marinobacterium aestuarii sp. nov., a benzene-degrading marine bacterium isolated from estuary sediment.</title>
        <authorList>
            <person name="Bae S.S."/>
            <person name="Jung J."/>
            <person name="Chung D."/>
            <person name="Baek K."/>
        </authorList>
    </citation>
    <scope>NUCLEOTIDE SEQUENCE [LARGE SCALE GENOMIC DNA]</scope>
    <source>
        <strain evidence="2 3">ST58-10</strain>
    </source>
</reference>
<dbReference type="STRING" id="1821621.A8C75_09300"/>
<dbReference type="OrthoDB" id="9795923at2"/>
<gene>
    <name evidence="2" type="ORF">A8C75_09300</name>
</gene>
<dbReference type="SUPFAM" id="SSF46785">
    <property type="entry name" value="Winged helix' DNA-binding domain"/>
    <property type="match status" value="1"/>
</dbReference>
<dbReference type="InterPro" id="IPR000944">
    <property type="entry name" value="Tscrpt_reg_Rrf2"/>
</dbReference>
<dbReference type="Gene3D" id="1.10.10.10">
    <property type="entry name" value="Winged helix-like DNA-binding domain superfamily/Winged helix DNA-binding domain"/>
    <property type="match status" value="1"/>
</dbReference>
<dbReference type="NCBIfam" id="TIGR00738">
    <property type="entry name" value="rrf2_super"/>
    <property type="match status" value="1"/>
</dbReference>
<name>A0A1A9EYQ1_9GAMM</name>
<protein>
    <submittedName>
        <fullName evidence="2">Rrf2 family transcriptional regulator</fullName>
    </submittedName>
</protein>
<evidence type="ECO:0000313" key="2">
    <source>
        <dbReference type="EMBL" id="ANG62659.1"/>
    </source>
</evidence>
<proteinExistence type="predicted"/>
<evidence type="ECO:0000313" key="3">
    <source>
        <dbReference type="Proteomes" id="UP000078070"/>
    </source>
</evidence>
<dbReference type="InterPro" id="IPR036388">
    <property type="entry name" value="WH-like_DNA-bd_sf"/>
</dbReference>